<proteinExistence type="predicted"/>
<feature type="compositionally biased region" description="Polar residues" evidence="1">
    <location>
        <begin position="201"/>
        <end position="211"/>
    </location>
</feature>
<accession>A0ABY2K2P7</accession>
<dbReference type="Gene3D" id="1.20.5.2280">
    <property type="match status" value="1"/>
</dbReference>
<evidence type="ECO:0000256" key="1">
    <source>
        <dbReference type="SAM" id="MobiDB-lite"/>
    </source>
</evidence>
<feature type="compositionally biased region" description="Polar residues" evidence="1">
    <location>
        <begin position="145"/>
        <end position="159"/>
    </location>
</feature>
<evidence type="ECO:0008006" key="4">
    <source>
        <dbReference type="Google" id="ProtNLM"/>
    </source>
</evidence>
<comment type="caution">
    <text evidence="2">The sequence shown here is derived from an EMBL/GenBank/DDBJ whole genome shotgun (WGS) entry which is preliminary data.</text>
</comment>
<sequence>MHTYAERVFVDVATGRPLAGRRATVVDAETEAPVQAYRNGEPVTLVSGAHGTVDEFQTESTTRRVRVSIDSRSLSSWALELVGASGQATDEALADAKAYTDSKVAPLASSASVTAGDQKSLADAKSYTDSKVANLDPLPTGGTTGQVLTKTSTGSAWQNSPTGLPSGGSTGQVLTKTSTGEAWADPQGSAYLIVGPGRPDQPSTTAGTITGSEPVGAEYRSTDGGNVGAWVWRKRLGNVWEVSDGDTGWRVVSLTIAPWYSAASVRLRRVARMVYMEPHAPSMYGVWRLGKVDATGMGAQVAFTLDPGFRPANRVVAQILTGSDAADGERLGRMLIDGTNGAVRVKHPANNALSMTAAWPAAQPWPTTLPGTPA</sequence>
<evidence type="ECO:0000313" key="2">
    <source>
        <dbReference type="EMBL" id="TFI01625.1"/>
    </source>
</evidence>
<keyword evidence="3" id="KW-1185">Reference proteome</keyword>
<dbReference type="Proteomes" id="UP000297477">
    <property type="component" value="Unassembled WGS sequence"/>
</dbReference>
<feature type="region of interest" description="Disordered" evidence="1">
    <location>
        <begin position="194"/>
        <end position="220"/>
    </location>
</feature>
<protein>
    <recommendedName>
        <fullName evidence="4">Phage tail fiber protein</fullName>
    </recommendedName>
</protein>
<dbReference type="EMBL" id="SPKT01000001">
    <property type="protein sequence ID" value="TFI01625.1"/>
    <property type="molecule type" value="Genomic_DNA"/>
</dbReference>
<reference evidence="2 3" key="1">
    <citation type="submission" date="2019-03" db="EMBL/GenBank/DDBJ databases">
        <title>Reclassification of Micrococcus aloeverae and Micrococcus yunnanensis as later heterotypic synonyms of Micrococcus luteus.</title>
        <authorList>
            <person name="Huang C.-H."/>
        </authorList>
    </citation>
    <scope>NUCLEOTIDE SEQUENCE [LARGE SCALE GENOMIC DNA]</scope>
    <source>
        <strain evidence="2 3">BCRC 12151</strain>
    </source>
</reference>
<organism evidence="2 3">
    <name type="scientific">Micrococcus lylae</name>
    <dbReference type="NCBI Taxonomy" id="1273"/>
    <lineage>
        <taxon>Bacteria</taxon>
        <taxon>Bacillati</taxon>
        <taxon>Actinomycetota</taxon>
        <taxon>Actinomycetes</taxon>
        <taxon>Micrococcales</taxon>
        <taxon>Micrococcaceae</taxon>
        <taxon>Micrococcus</taxon>
    </lineage>
</organism>
<gene>
    <name evidence="2" type="ORF">E4A49_01000</name>
</gene>
<name>A0ABY2K2P7_9MICC</name>
<evidence type="ECO:0000313" key="3">
    <source>
        <dbReference type="Proteomes" id="UP000297477"/>
    </source>
</evidence>
<dbReference type="RefSeq" id="WP_067192206.1">
    <property type="nucleotide sequence ID" value="NZ_SPKT01000001.1"/>
</dbReference>
<feature type="region of interest" description="Disordered" evidence="1">
    <location>
        <begin position="131"/>
        <end position="174"/>
    </location>
</feature>